<dbReference type="EMBL" id="BARU01031602">
    <property type="protein sequence ID" value="GAH62435.1"/>
    <property type="molecule type" value="Genomic_DNA"/>
</dbReference>
<dbReference type="AlphaFoldDB" id="X1HZE0"/>
<organism evidence="3">
    <name type="scientific">marine sediment metagenome</name>
    <dbReference type="NCBI Taxonomy" id="412755"/>
    <lineage>
        <taxon>unclassified sequences</taxon>
        <taxon>metagenomes</taxon>
        <taxon>ecological metagenomes</taxon>
    </lineage>
</organism>
<comment type="caution">
    <text evidence="3">The sequence shown here is derived from an EMBL/GenBank/DDBJ whole genome shotgun (WGS) entry which is preliminary data.</text>
</comment>
<dbReference type="Gene3D" id="3.40.50.970">
    <property type="match status" value="1"/>
</dbReference>
<dbReference type="GO" id="GO:0046872">
    <property type="term" value="F:metal ion binding"/>
    <property type="evidence" value="ECO:0007669"/>
    <property type="project" value="UniProtKB-KW"/>
</dbReference>
<dbReference type="PANTHER" id="PTHR43710:SF5">
    <property type="entry name" value="INDOLEPYRUVATE FERREDOXIN OXIDOREDUCTASE ALPHA SUBUNIT"/>
    <property type="match status" value="1"/>
</dbReference>
<evidence type="ECO:0000256" key="1">
    <source>
        <dbReference type="ARBA" id="ARBA00022723"/>
    </source>
</evidence>
<sequence length="202" mass="21191">MGASIGQALGMEKAGIGDKVIAVIGDSTFLHSGITGLVNAVYNKGQITLIILDNGTTAMTGHQEHPGTGISAQGKETKKVELERLVQGIGVSDVKVVDAFDMKALRASVRSSLDSPELSVIIVRGACSVRVPTHSEPRAIDTEKCDLCGVCLLLGCPAIQSENERVYIDAALCVGDACTICQQLCPRQAIGPQSKIMAEESK</sequence>
<dbReference type="PANTHER" id="PTHR43710">
    <property type="entry name" value="2-HYDROXYACYL-COA LYASE"/>
    <property type="match status" value="1"/>
</dbReference>
<dbReference type="SUPFAM" id="SSF52518">
    <property type="entry name" value="Thiamin diphosphate-binding fold (THDP-binding)"/>
    <property type="match status" value="1"/>
</dbReference>
<gene>
    <name evidence="3" type="ORF">S03H2_49964</name>
</gene>
<dbReference type="SUPFAM" id="SSF54862">
    <property type="entry name" value="4Fe-4S ferredoxins"/>
    <property type="match status" value="1"/>
</dbReference>
<feature type="domain" description="4Fe-4S ferredoxin-type" evidence="2">
    <location>
        <begin position="136"/>
        <end position="157"/>
    </location>
</feature>
<proteinExistence type="predicted"/>
<keyword evidence="1" id="KW-0479">Metal-binding</keyword>
<dbReference type="GO" id="GO:0030976">
    <property type="term" value="F:thiamine pyrophosphate binding"/>
    <property type="evidence" value="ECO:0007669"/>
    <property type="project" value="InterPro"/>
</dbReference>
<dbReference type="InterPro" id="IPR045025">
    <property type="entry name" value="HACL1-like"/>
</dbReference>
<dbReference type="Pfam" id="PF02775">
    <property type="entry name" value="TPP_enzyme_C"/>
    <property type="match status" value="1"/>
</dbReference>
<dbReference type="InterPro" id="IPR017896">
    <property type="entry name" value="4Fe4S_Fe-S-bd"/>
</dbReference>
<dbReference type="CDD" id="cd02008">
    <property type="entry name" value="TPP_IOR_alpha"/>
    <property type="match status" value="1"/>
</dbReference>
<protein>
    <recommendedName>
        <fullName evidence="2">4Fe-4S ferredoxin-type domain-containing protein</fullName>
    </recommendedName>
</protein>
<accession>X1HZE0</accession>
<dbReference type="InterPro" id="IPR029061">
    <property type="entry name" value="THDP-binding"/>
</dbReference>
<reference evidence="3" key="1">
    <citation type="journal article" date="2014" name="Front. Microbiol.">
        <title>High frequency of phylogenetically diverse reductive dehalogenase-homologous genes in deep subseafloor sedimentary metagenomes.</title>
        <authorList>
            <person name="Kawai M."/>
            <person name="Futagami T."/>
            <person name="Toyoda A."/>
            <person name="Takaki Y."/>
            <person name="Nishi S."/>
            <person name="Hori S."/>
            <person name="Arai W."/>
            <person name="Tsubouchi T."/>
            <person name="Morono Y."/>
            <person name="Uchiyama I."/>
            <person name="Ito T."/>
            <person name="Fujiyama A."/>
            <person name="Inagaki F."/>
            <person name="Takami H."/>
        </authorList>
    </citation>
    <scope>NUCLEOTIDE SEQUENCE</scope>
    <source>
        <strain evidence="3">Expedition CK06-06</strain>
    </source>
</reference>
<dbReference type="Gene3D" id="3.30.70.20">
    <property type="match status" value="1"/>
</dbReference>
<name>X1HZE0_9ZZZZ</name>
<evidence type="ECO:0000259" key="2">
    <source>
        <dbReference type="PROSITE" id="PS51379"/>
    </source>
</evidence>
<dbReference type="InterPro" id="IPR011766">
    <property type="entry name" value="TPP_enzyme_TPP-bd"/>
</dbReference>
<dbReference type="PROSITE" id="PS51379">
    <property type="entry name" value="4FE4S_FER_2"/>
    <property type="match status" value="2"/>
</dbReference>
<dbReference type="GO" id="GO:0003824">
    <property type="term" value="F:catalytic activity"/>
    <property type="evidence" value="ECO:0007669"/>
    <property type="project" value="InterPro"/>
</dbReference>
<evidence type="ECO:0000313" key="3">
    <source>
        <dbReference type="EMBL" id="GAH62435.1"/>
    </source>
</evidence>
<feature type="domain" description="4Fe-4S ferredoxin-type" evidence="2">
    <location>
        <begin position="164"/>
        <end position="195"/>
    </location>
</feature>